<keyword evidence="5" id="KW-1185">Reference proteome</keyword>
<evidence type="ECO:0000313" key="3">
    <source>
        <dbReference type="EMBL" id="VUZ40272.1"/>
    </source>
</evidence>
<feature type="transmembrane region" description="Helical" evidence="1">
    <location>
        <begin position="31"/>
        <end position="54"/>
    </location>
</feature>
<dbReference type="EMBL" id="CABIJS010000189">
    <property type="protein sequence ID" value="VUZ45866.1"/>
    <property type="molecule type" value="Genomic_DNA"/>
</dbReference>
<evidence type="ECO:0000313" key="2">
    <source>
        <dbReference type="EMBL" id="VUZ40270.1"/>
    </source>
</evidence>
<proteinExistence type="predicted"/>
<name>A0A564XZ43_HYMDI</name>
<dbReference type="Proteomes" id="UP000321570">
    <property type="component" value="Unassembled WGS sequence"/>
</dbReference>
<keyword evidence="1" id="KW-1133">Transmembrane helix</keyword>
<gene>
    <name evidence="3" type="ORF">WMSIL1_LOCUS1537</name>
    <name evidence="2" type="ORF">WMSIL1_LOCUS1538</name>
    <name evidence="4" type="ORF">WMSIL1_LOCUS5769</name>
</gene>
<dbReference type="EMBL" id="CABIJS010000033">
    <property type="protein sequence ID" value="VUZ40272.1"/>
    <property type="molecule type" value="Genomic_DNA"/>
</dbReference>
<dbReference type="PANTHER" id="PTHR39948">
    <property type="entry name" value="GEO11419P1"/>
    <property type="match status" value="1"/>
</dbReference>
<evidence type="ECO:0000313" key="5">
    <source>
        <dbReference type="Proteomes" id="UP000321570"/>
    </source>
</evidence>
<evidence type="ECO:0000256" key="1">
    <source>
        <dbReference type="SAM" id="Phobius"/>
    </source>
</evidence>
<reference evidence="3 5" key="1">
    <citation type="submission" date="2019-07" db="EMBL/GenBank/DDBJ databases">
        <authorList>
            <person name="Jastrzebski P J."/>
            <person name="Paukszto L."/>
            <person name="Jastrzebski P J."/>
        </authorList>
    </citation>
    <scope>NUCLEOTIDE SEQUENCE [LARGE SCALE GENOMIC DNA]</scope>
    <source>
        <strain evidence="3 5">WMS-il1</strain>
    </source>
</reference>
<dbReference type="AlphaFoldDB" id="A0A564XZ43"/>
<protein>
    <submittedName>
        <fullName evidence="3">Uncharacterized protein</fullName>
    </submittedName>
</protein>
<dbReference type="PANTHER" id="PTHR39948:SF1">
    <property type="entry name" value="GEO11419P1"/>
    <property type="match status" value="1"/>
</dbReference>
<accession>A0A564XZ43</accession>
<organism evidence="3 5">
    <name type="scientific">Hymenolepis diminuta</name>
    <name type="common">Rat tapeworm</name>
    <dbReference type="NCBI Taxonomy" id="6216"/>
    <lineage>
        <taxon>Eukaryota</taxon>
        <taxon>Metazoa</taxon>
        <taxon>Spiralia</taxon>
        <taxon>Lophotrochozoa</taxon>
        <taxon>Platyhelminthes</taxon>
        <taxon>Cestoda</taxon>
        <taxon>Eucestoda</taxon>
        <taxon>Cyclophyllidea</taxon>
        <taxon>Hymenolepididae</taxon>
        <taxon>Hymenolepis</taxon>
    </lineage>
</organism>
<evidence type="ECO:0000313" key="4">
    <source>
        <dbReference type="EMBL" id="VUZ45866.1"/>
    </source>
</evidence>
<sequence>MKVVLCNGKHQSPFKSYKYANKSPQFNRHRFTIMADFCPGILYAIVWFLLALIIGWPVAGILACICILLMPFGACIPPLESFIEVLLKFVKLPLTWAKKGVAMAPLSDCSLD</sequence>
<keyword evidence="1" id="KW-0812">Transmembrane</keyword>
<keyword evidence="1" id="KW-0472">Membrane</keyword>
<dbReference type="EMBL" id="CABIJS010000033">
    <property type="protein sequence ID" value="VUZ40270.1"/>
    <property type="molecule type" value="Genomic_DNA"/>
</dbReference>